<organism evidence="1 2">
    <name type="scientific">Halorubrum tropicale</name>
    <dbReference type="NCBI Taxonomy" id="1765655"/>
    <lineage>
        <taxon>Archaea</taxon>
        <taxon>Methanobacteriati</taxon>
        <taxon>Methanobacteriota</taxon>
        <taxon>Stenosarchaea group</taxon>
        <taxon>Halobacteria</taxon>
        <taxon>Halobacteriales</taxon>
        <taxon>Haloferacaceae</taxon>
        <taxon>Halorubrum</taxon>
    </lineage>
</organism>
<dbReference type="STRING" id="1765655.AMR74_07725"/>
<gene>
    <name evidence="1" type="ORF">AMR74_07725</name>
</gene>
<name>A0A0N0BRT1_9EURY</name>
<protein>
    <submittedName>
        <fullName evidence="1">Uncharacterized protein</fullName>
    </submittedName>
</protein>
<evidence type="ECO:0000313" key="2">
    <source>
        <dbReference type="Proteomes" id="UP000037747"/>
    </source>
</evidence>
<dbReference type="OrthoDB" id="328780at2157"/>
<dbReference type="PATRIC" id="fig|1705389.3.peg.3540"/>
<dbReference type="RefSeq" id="WP_053771474.1">
    <property type="nucleotide sequence ID" value="NZ_LIST01000002.1"/>
</dbReference>
<evidence type="ECO:0000313" key="1">
    <source>
        <dbReference type="EMBL" id="KOX97300.1"/>
    </source>
</evidence>
<dbReference type="Proteomes" id="UP000037747">
    <property type="component" value="Unassembled WGS sequence"/>
</dbReference>
<sequence>MVNAVRALGAAIECLGVGVLLARWRAAGDEVRAGPFAVGFAAGYLYRHSRTIAGCRRLRGGPGRTVGVALAWAALGVAVARSLDGPAAKRSFAAGLGAGSAGYWLARRNE</sequence>
<dbReference type="EMBL" id="LIST01000002">
    <property type="protein sequence ID" value="KOX97300.1"/>
    <property type="molecule type" value="Genomic_DNA"/>
</dbReference>
<proteinExistence type="predicted"/>
<reference evidence="1 2" key="1">
    <citation type="submission" date="2015-08" db="EMBL/GenBank/DDBJ databases">
        <title>Genomes of Isolates from Cabo Rojo, PR.</title>
        <authorList>
            <person name="Sanchez-Nieves R.L."/>
            <person name="Montalvo-Rodriguez R."/>
        </authorList>
    </citation>
    <scope>NUCLEOTIDE SEQUENCE [LARGE SCALE GENOMIC DNA]</scope>
    <source>
        <strain evidence="1 2">5</strain>
    </source>
</reference>
<dbReference type="AlphaFoldDB" id="A0A0N0BRT1"/>
<comment type="caution">
    <text evidence="1">The sequence shown here is derived from an EMBL/GenBank/DDBJ whole genome shotgun (WGS) entry which is preliminary data.</text>
</comment>
<accession>A0A0N0BRT1</accession>
<keyword evidence="2" id="KW-1185">Reference proteome</keyword>